<dbReference type="InterPro" id="IPR053716">
    <property type="entry name" value="Flag_assembly_chemotaxis_eff"/>
</dbReference>
<comment type="subcellular location">
    <subcellularLocation>
        <location evidence="1">Cell membrane</location>
        <topology evidence="1">Peripheral membrane protein</topology>
        <orientation evidence="1">Cytoplasmic side</orientation>
    </subcellularLocation>
</comment>
<keyword evidence="13" id="KW-1185">Reference proteome</keyword>
<keyword evidence="9" id="KW-0472">Membrane</keyword>
<keyword evidence="11" id="KW-0175">Coiled coil</keyword>
<evidence type="ECO:0000256" key="2">
    <source>
        <dbReference type="ARBA" id="ARBA00010004"/>
    </source>
</evidence>
<evidence type="ECO:0000256" key="6">
    <source>
        <dbReference type="ARBA" id="ARBA00022500"/>
    </source>
</evidence>
<keyword evidence="5" id="KW-1003">Cell membrane</keyword>
<evidence type="ECO:0000256" key="4">
    <source>
        <dbReference type="ARBA" id="ARBA00022448"/>
    </source>
</evidence>
<dbReference type="Pfam" id="PF02050">
    <property type="entry name" value="FliJ"/>
    <property type="match status" value="1"/>
</dbReference>
<keyword evidence="4" id="KW-0813">Transport</keyword>
<keyword evidence="12" id="KW-0966">Cell projection</keyword>
<dbReference type="InterPro" id="IPR012823">
    <property type="entry name" value="Flagell_FliJ"/>
</dbReference>
<gene>
    <name evidence="12" type="primary">fliJ</name>
    <name evidence="12" type="ORF">Pla22_06200</name>
</gene>
<dbReference type="GO" id="GO:0005886">
    <property type="term" value="C:plasma membrane"/>
    <property type="evidence" value="ECO:0007669"/>
    <property type="project" value="UniProtKB-SubCell"/>
</dbReference>
<keyword evidence="8" id="KW-0653">Protein transport</keyword>
<protein>
    <recommendedName>
        <fullName evidence="3">Flagellar FliJ protein</fullName>
    </recommendedName>
</protein>
<keyword evidence="6" id="KW-0145">Chemotaxis</keyword>
<feature type="coiled-coil region" evidence="11">
    <location>
        <begin position="25"/>
        <end position="52"/>
    </location>
</feature>
<dbReference type="GO" id="GO:0071973">
    <property type="term" value="P:bacterial-type flagellum-dependent cell motility"/>
    <property type="evidence" value="ECO:0007669"/>
    <property type="project" value="InterPro"/>
</dbReference>
<evidence type="ECO:0000313" key="13">
    <source>
        <dbReference type="Proteomes" id="UP000316598"/>
    </source>
</evidence>
<name>A0A5C5WT44_9BACT</name>
<evidence type="ECO:0000256" key="9">
    <source>
        <dbReference type="ARBA" id="ARBA00023136"/>
    </source>
</evidence>
<organism evidence="12 13">
    <name type="scientific">Rubripirellula amarantea</name>
    <dbReference type="NCBI Taxonomy" id="2527999"/>
    <lineage>
        <taxon>Bacteria</taxon>
        <taxon>Pseudomonadati</taxon>
        <taxon>Planctomycetota</taxon>
        <taxon>Planctomycetia</taxon>
        <taxon>Pirellulales</taxon>
        <taxon>Pirellulaceae</taxon>
        <taxon>Rubripirellula</taxon>
    </lineage>
</organism>
<evidence type="ECO:0000256" key="3">
    <source>
        <dbReference type="ARBA" id="ARBA00020392"/>
    </source>
</evidence>
<dbReference type="NCBIfam" id="TIGR02473">
    <property type="entry name" value="flagell_FliJ"/>
    <property type="match status" value="1"/>
</dbReference>
<evidence type="ECO:0000256" key="8">
    <source>
        <dbReference type="ARBA" id="ARBA00022927"/>
    </source>
</evidence>
<dbReference type="Proteomes" id="UP000316598">
    <property type="component" value="Unassembled WGS sequence"/>
</dbReference>
<dbReference type="GO" id="GO:0006935">
    <property type="term" value="P:chemotaxis"/>
    <property type="evidence" value="ECO:0007669"/>
    <property type="project" value="UniProtKB-KW"/>
</dbReference>
<dbReference type="AlphaFoldDB" id="A0A5C5WT44"/>
<proteinExistence type="inferred from homology"/>
<sequence length="165" mass="19046">MKFHYRFEFLLDLKRTARDQAGVAVGQATEAIRKVELEIESINADLVLARQQQNAARVGSVVVERMLATNRYEMQLAADIQGLKRTLVTLGQELQRRQQGLAAAEAEVKKLERFREKELDHFKAEQRRQEQIELDDRTSAAYVRQRQLQDRLQRRGISDSPGGIR</sequence>
<evidence type="ECO:0000313" key="12">
    <source>
        <dbReference type="EMBL" id="TWT52992.1"/>
    </source>
</evidence>
<dbReference type="EMBL" id="SJPI01000001">
    <property type="protein sequence ID" value="TWT52992.1"/>
    <property type="molecule type" value="Genomic_DNA"/>
</dbReference>
<keyword evidence="12" id="KW-0969">Cilium</keyword>
<dbReference type="GO" id="GO:0009288">
    <property type="term" value="C:bacterial-type flagellum"/>
    <property type="evidence" value="ECO:0007669"/>
    <property type="project" value="InterPro"/>
</dbReference>
<comment type="similarity">
    <text evidence="2">Belongs to the FliJ family.</text>
</comment>
<keyword evidence="12" id="KW-0282">Flagellum</keyword>
<evidence type="ECO:0000256" key="7">
    <source>
        <dbReference type="ARBA" id="ARBA00022795"/>
    </source>
</evidence>
<comment type="caution">
    <text evidence="12">The sequence shown here is derived from an EMBL/GenBank/DDBJ whole genome shotgun (WGS) entry which is preliminary data.</text>
</comment>
<dbReference type="Gene3D" id="1.10.287.1700">
    <property type="match status" value="1"/>
</dbReference>
<dbReference type="GO" id="GO:0044781">
    <property type="term" value="P:bacterial-type flagellum organization"/>
    <property type="evidence" value="ECO:0007669"/>
    <property type="project" value="UniProtKB-KW"/>
</dbReference>
<dbReference type="GO" id="GO:0015031">
    <property type="term" value="P:protein transport"/>
    <property type="evidence" value="ECO:0007669"/>
    <property type="project" value="UniProtKB-KW"/>
</dbReference>
<evidence type="ECO:0000256" key="11">
    <source>
        <dbReference type="SAM" id="Coils"/>
    </source>
</evidence>
<dbReference type="OrthoDB" id="278317at2"/>
<keyword evidence="7" id="KW-1005">Bacterial flagellum biogenesis</keyword>
<keyword evidence="10" id="KW-1006">Bacterial flagellum protein export</keyword>
<accession>A0A5C5WT44</accession>
<evidence type="ECO:0000256" key="1">
    <source>
        <dbReference type="ARBA" id="ARBA00004413"/>
    </source>
</evidence>
<evidence type="ECO:0000256" key="10">
    <source>
        <dbReference type="ARBA" id="ARBA00023225"/>
    </source>
</evidence>
<dbReference type="RefSeq" id="WP_146513282.1">
    <property type="nucleotide sequence ID" value="NZ_SJPI01000001.1"/>
</dbReference>
<evidence type="ECO:0000256" key="5">
    <source>
        <dbReference type="ARBA" id="ARBA00022475"/>
    </source>
</evidence>
<reference evidence="12 13" key="1">
    <citation type="submission" date="2019-02" db="EMBL/GenBank/DDBJ databases">
        <title>Deep-cultivation of Planctomycetes and their phenomic and genomic characterization uncovers novel biology.</title>
        <authorList>
            <person name="Wiegand S."/>
            <person name="Jogler M."/>
            <person name="Boedeker C."/>
            <person name="Pinto D."/>
            <person name="Vollmers J."/>
            <person name="Rivas-Marin E."/>
            <person name="Kohn T."/>
            <person name="Peeters S.H."/>
            <person name="Heuer A."/>
            <person name="Rast P."/>
            <person name="Oberbeckmann S."/>
            <person name="Bunk B."/>
            <person name="Jeske O."/>
            <person name="Meyerdierks A."/>
            <person name="Storesund J.E."/>
            <person name="Kallscheuer N."/>
            <person name="Luecker S."/>
            <person name="Lage O.M."/>
            <person name="Pohl T."/>
            <person name="Merkel B.J."/>
            <person name="Hornburger P."/>
            <person name="Mueller R.-W."/>
            <person name="Bruemmer F."/>
            <person name="Labrenz M."/>
            <person name="Spormann A.M."/>
            <person name="Op Den Camp H."/>
            <person name="Overmann J."/>
            <person name="Amann R."/>
            <person name="Jetten M.S.M."/>
            <person name="Mascher T."/>
            <person name="Medema M.H."/>
            <person name="Devos D.P."/>
            <person name="Kaster A.-K."/>
            <person name="Ovreas L."/>
            <person name="Rohde M."/>
            <person name="Galperin M.Y."/>
            <person name="Jogler C."/>
        </authorList>
    </citation>
    <scope>NUCLEOTIDE SEQUENCE [LARGE SCALE GENOMIC DNA]</scope>
    <source>
        <strain evidence="12 13">Pla22</strain>
    </source>
</reference>